<dbReference type="AlphaFoldDB" id="A0AA85IVU9"/>
<dbReference type="Proteomes" id="UP000050795">
    <property type="component" value="Unassembled WGS sequence"/>
</dbReference>
<feature type="compositionally biased region" description="Low complexity" evidence="1">
    <location>
        <begin position="1"/>
        <end position="20"/>
    </location>
</feature>
<accession>A0AA85IVU9</accession>
<feature type="compositionally biased region" description="Low complexity" evidence="1">
    <location>
        <begin position="45"/>
        <end position="54"/>
    </location>
</feature>
<protein>
    <submittedName>
        <fullName evidence="3">Uncharacterized protein</fullName>
    </submittedName>
</protein>
<organism evidence="2 3">
    <name type="scientific">Trichobilharzia regenti</name>
    <name type="common">Nasal bird schistosome</name>
    <dbReference type="NCBI Taxonomy" id="157069"/>
    <lineage>
        <taxon>Eukaryota</taxon>
        <taxon>Metazoa</taxon>
        <taxon>Spiralia</taxon>
        <taxon>Lophotrochozoa</taxon>
        <taxon>Platyhelminthes</taxon>
        <taxon>Trematoda</taxon>
        <taxon>Digenea</taxon>
        <taxon>Strigeidida</taxon>
        <taxon>Schistosomatoidea</taxon>
        <taxon>Schistosomatidae</taxon>
        <taxon>Trichobilharzia</taxon>
    </lineage>
</organism>
<evidence type="ECO:0000313" key="2">
    <source>
        <dbReference type="Proteomes" id="UP000050795"/>
    </source>
</evidence>
<evidence type="ECO:0000256" key="1">
    <source>
        <dbReference type="SAM" id="MobiDB-lite"/>
    </source>
</evidence>
<reference evidence="2" key="1">
    <citation type="submission" date="2022-06" db="EMBL/GenBank/DDBJ databases">
        <authorList>
            <person name="Berger JAMES D."/>
            <person name="Berger JAMES D."/>
        </authorList>
    </citation>
    <scope>NUCLEOTIDE SEQUENCE [LARGE SCALE GENOMIC DNA]</scope>
</reference>
<name>A0AA85IVU9_TRIRE</name>
<sequence length="239" mass="26612">MFRQHSSVSQPSHSPSTSQPYFSRILLPKESSNGAVNHSRRRHSVLNGSSSNSSERSKQSYVSAYFSSDQDTRKGSPSYMPTIFNFQPVNDYHSPALRRRIIRAESTKTSLIGAPEPPNSNVTIQRGLQVFGSKRRLREPVTANAEESTHGGFDFASSKRRRTSGTFDISTLGCTTDIDGFSFTSLRQLKNEVVIRNVHSDASIVSHENSGQNSKCVQTQEVNECGDKKRKQVFFSQGM</sequence>
<evidence type="ECO:0000313" key="3">
    <source>
        <dbReference type="WBParaSite" id="TREG1_111890.1"/>
    </source>
</evidence>
<feature type="region of interest" description="Disordered" evidence="1">
    <location>
        <begin position="1"/>
        <end position="58"/>
    </location>
</feature>
<dbReference type="WBParaSite" id="TREG1_111890.1">
    <property type="protein sequence ID" value="TREG1_111890.1"/>
    <property type="gene ID" value="TREG1_111890"/>
</dbReference>
<reference evidence="3" key="2">
    <citation type="submission" date="2023-11" db="UniProtKB">
        <authorList>
            <consortium name="WormBaseParasite"/>
        </authorList>
    </citation>
    <scope>IDENTIFICATION</scope>
</reference>
<proteinExistence type="predicted"/>
<keyword evidence="2" id="KW-1185">Reference proteome</keyword>